<reference evidence="9" key="1">
    <citation type="submission" date="2023-07" db="EMBL/GenBank/DDBJ databases">
        <authorList>
            <person name="Stuckert A."/>
        </authorList>
    </citation>
    <scope>NUCLEOTIDE SEQUENCE</scope>
</reference>
<dbReference type="PANTHER" id="PTHR19226:SF2">
    <property type="entry name" value="THY-1 MEMBRANE GLYCOPROTEIN"/>
    <property type="match status" value="1"/>
</dbReference>
<evidence type="ECO:0000256" key="7">
    <source>
        <dbReference type="ARBA" id="ARBA00023288"/>
    </source>
</evidence>
<keyword evidence="8" id="KW-0393">Immunoglobulin domain</keyword>
<evidence type="ECO:0008006" key="11">
    <source>
        <dbReference type="Google" id="ProtNLM"/>
    </source>
</evidence>
<evidence type="ECO:0000256" key="3">
    <source>
        <dbReference type="ARBA" id="ARBA00022729"/>
    </source>
</evidence>
<keyword evidence="7" id="KW-0449">Lipoprotein</keyword>
<dbReference type="InterPro" id="IPR033292">
    <property type="entry name" value="THY1"/>
</dbReference>
<evidence type="ECO:0000256" key="4">
    <source>
        <dbReference type="ARBA" id="ARBA00023136"/>
    </source>
</evidence>
<keyword evidence="5" id="KW-1015">Disulfide bond</keyword>
<evidence type="ECO:0000256" key="5">
    <source>
        <dbReference type="ARBA" id="ARBA00023157"/>
    </source>
</evidence>
<dbReference type="EMBL" id="CAUEEQ010003570">
    <property type="protein sequence ID" value="CAJ0925552.1"/>
    <property type="molecule type" value="Genomic_DNA"/>
</dbReference>
<comment type="caution">
    <text evidence="9">The sequence shown here is derived from an EMBL/GenBank/DDBJ whole genome shotgun (WGS) entry which is preliminary data.</text>
</comment>
<evidence type="ECO:0000313" key="10">
    <source>
        <dbReference type="Proteomes" id="UP001176940"/>
    </source>
</evidence>
<evidence type="ECO:0000256" key="8">
    <source>
        <dbReference type="ARBA" id="ARBA00023319"/>
    </source>
</evidence>
<evidence type="ECO:0000256" key="6">
    <source>
        <dbReference type="ARBA" id="ARBA00023180"/>
    </source>
</evidence>
<sequence>MEDGKWNSKERGHMFAVSLPGLLNTSGSDSEDYQITVLQACSAQKITRFTACLMGRGPTLRLDCRYMNITNNDLRYEFRLKRRKEPEIILSTINLNKFNDKYHNRASVYRERGLVQLHIQRYNTSDLGEYTCTLNIPEDLTINQTVSINVSKDFREKKDRAVGFQNV</sequence>
<evidence type="ECO:0000256" key="2">
    <source>
        <dbReference type="ARBA" id="ARBA00022475"/>
    </source>
</evidence>
<proteinExistence type="predicted"/>
<keyword evidence="2" id="KW-1003">Cell membrane</keyword>
<comment type="subcellular location">
    <subcellularLocation>
        <location evidence="1">Cell membrane</location>
    </subcellularLocation>
</comment>
<dbReference type="PANTHER" id="PTHR19226">
    <property type="entry name" value="THY-1 MEMBRANE GLYCOPROTEIN"/>
    <property type="match status" value="1"/>
</dbReference>
<dbReference type="SUPFAM" id="SSF48726">
    <property type="entry name" value="Immunoglobulin"/>
    <property type="match status" value="1"/>
</dbReference>
<dbReference type="Proteomes" id="UP001176940">
    <property type="component" value="Unassembled WGS sequence"/>
</dbReference>
<keyword evidence="3" id="KW-0732">Signal</keyword>
<organism evidence="9 10">
    <name type="scientific">Ranitomeya imitator</name>
    <name type="common">mimic poison frog</name>
    <dbReference type="NCBI Taxonomy" id="111125"/>
    <lineage>
        <taxon>Eukaryota</taxon>
        <taxon>Metazoa</taxon>
        <taxon>Chordata</taxon>
        <taxon>Craniata</taxon>
        <taxon>Vertebrata</taxon>
        <taxon>Euteleostomi</taxon>
        <taxon>Amphibia</taxon>
        <taxon>Batrachia</taxon>
        <taxon>Anura</taxon>
        <taxon>Neobatrachia</taxon>
        <taxon>Hyloidea</taxon>
        <taxon>Dendrobatidae</taxon>
        <taxon>Dendrobatinae</taxon>
        <taxon>Ranitomeya</taxon>
    </lineage>
</organism>
<dbReference type="Gene3D" id="2.60.40.10">
    <property type="entry name" value="Immunoglobulins"/>
    <property type="match status" value="1"/>
</dbReference>
<gene>
    <name evidence="9" type="ORF">RIMI_LOCUS2539674</name>
</gene>
<name>A0ABN9KXD1_9NEOB</name>
<accession>A0ABN9KXD1</accession>
<keyword evidence="10" id="KW-1185">Reference proteome</keyword>
<protein>
    <recommendedName>
        <fullName evidence="11">Ig-like domain-containing protein</fullName>
    </recommendedName>
</protein>
<dbReference type="InterPro" id="IPR013783">
    <property type="entry name" value="Ig-like_fold"/>
</dbReference>
<evidence type="ECO:0000256" key="1">
    <source>
        <dbReference type="ARBA" id="ARBA00004236"/>
    </source>
</evidence>
<keyword evidence="6" id="KW-0325">Glycoprotein</keyword>
<evidence type="ECO:0000313" key="9">
    <source>
        <dbReference type="EMBL" id="CAJ0925552.1"/>
    </source>
</evidence>
<keyword evidence="4" id="KW-0472">Membrane</keyword>
<dbReference type="InterPro" id="IPR036179">
    <property type="entry name" value="Ig-like_dom_sf"/>
</dbReference>